<comment type="caution">
    <text evidence="2">The sequence shown here is derived from an EMBL/GenBank/DDBJ whole genome shotgun (WGS) entry which is preliminary data.</text>
</comment>
<reference evidence="2 3" key="1">
    <citation type="submission" date="2021-03" db="EMBL/GenBank/DDBJ databases">
        <title>Sequencing the genomes of 1000 actinobacteria strains.</title>
        <authorList>
            <person name="Klenk H.-P."/>
        </authorList>
    </citation>
    <scope>NUCLEOTIDE SEQUENCE [LARGE SCALE GENOMIC DNA]</scope>
    <source>
        <strain evidence="2 3">DSM 18824</strain>
    </source>
</reference>
<dbReference type="Pfam" id="PF00857">
    <property type="entry name" value="Isochorismatase"/>
    <property type="match status" value="1"/>
</dbReference>
<dbReference type="Proteomes" id="UP000755585">
    <property type="component" value="Unassembled WGS sequence"/>
</dbReference>
<proteinExistence type="predicted"/>
<accession>A0ABS4UMZ9</accession>
<evidence type="ECO:0000313" key="2">
    <source>
        <dbReference type="EMBL" id="MBP2353022.1"/>
    </source>
</evidence>
<dbReference type="RefSeq" id="WP_209695685.1">
    <property type="nucleotide sequence ID" value="NZ_BAAAVU010000006.1"/>
</dbReference>
<feature type="domain" description="Isochorismatase-like" evidence="1">
    <location>
        <begin position="1"/>
        <end position="54"/>
    </location>
</feature>
<name>A0ABS4UMZ9_9ACTN</name>
<keyword evidence="3" id="KW-1185">Reference proteome</keyword>
<evidence type="ECO:0000259" key="1">
    <source>
        <dbReference type="Pfam" id="PF00857"/>
    </source>
</evidence>
<protein>
    <submittedName>
        <fullName evidence="2">Nicotinamidase-related amidase</fullName>
    </submittedName>
</protein>
<evidence type="ECO:0000313" key="3">
    <source>
        <dbReference type="Proteomes" id="UP000755585"/>
    </source>
</evidence>
<dbReference type="Gene3D" id="3.40.50.850">
    <property type="entry name" value="Isochorismatase-like"/>
    <property type="match status" value="1"/>
</dbReference>
<dbReference type="SUPFAM" id="SSF52499">
    <property type="entry name" value="Isochorismatase-like hydrolases"/>
    <property type="match status" value="1"/>
</dbReference>
<dbReference type="InterPro" id="IPR000868">
    <property type="entry name" value="Isochorismatase-like_dom"/>
</dbReference>
<sequence length="75" mass="7818">MIDMQNGFVHPDGSLPTQGAALPNAAHVVAANAELLAQARSLGLPIIYTRHVFRPDDVEAPPALLAKHGDVVVAA</sequence>
<organism evidence="2 3">
    <name type="scientific">Kribbella aluminosa</name>
    <dbReference type="NCBI Taxonomy" id="416017"/>
    <lineage>
        <taxon>Bacteria</taxon>
        <taxon>Bacillati</taxon>
        <taxon>Actinomycetota</taxon>
        <taxon>Actinomycetes</taxon>
        <taxon>Propionibacteriales</taxon>
        <taxon>Kribbellaceae</taxon>
        <taxon>Kribbella</taxon>
    </lineage>
</organism>
<gene>
    <name evidence="2" type="ORF">JOF29_004105</name>
</gene>
<dbReference type="EMBL" id="JAGINT010000001">
    <property type="protein sequence ID" value="MBP2353022.1"/>
    <property type="molecule type" value="Genomic_DNA"/>
</dbReference>
<dbReference type="InterPro" id="IPR036380">
    <property type="entry name" value="Isochorismatase-like_sf"/>
</dbReference>